<dbReference type="Pfam" id="PF01113">
    <property type="entry name" value="DapB_N"/>
    <property type="match status" value="1"/>
</dbReference>
<evidence type="ECO:0000256" key="7">
    <source>
        <dbReference type="ARBA" id="ARBA00023154"/>
    </source>
</evidence>
<name>A0ABR2YVS1_9CHLO</name>
<dbReference type="InterPro" id="IPR011859">
    <property type="entry name" value="Dihydrodipicolinate_Rdtase_pln"/>
</dbReference>
<evidence type="ECO:0000256" key="6">
    <source>
        <dbReference type="ARBA" id="ARBA00023027"/>
    </source>
</evidence>
<keyword evidence="15" id="KW-1185">Reference proteome</keyword>
<proteinExistence type="inferred from homology"/>
<evidence type="ECO:0000256" key="5">
    <source>
        <dbReference type="ARBA" id="ARBA00023002"/>
    </source>
</evidence>
<dbReference type="EMBL" id="JALJOT010000004">
    <property type="protein sequence ID" value="KAK9915893.1"/>
    <property type="molecule type" value="Genomic_DNA"/>
</dbReference>
<dbReference type="Proteomes" id="UP001491310">
    <property type="component" value="Unassembled WGS sequence"/>
</dbReference>
<evidence type="ECO:0000256" key="4">
    <source>
        <dbReference type="ARBA" id="ARBA00022915"/>
    </source>
</evidence>
<feature type="domain" description="Dihydrodipicolinate reductase N-terminal" evidence="12">
    <location>
        <begin position="2"/>
        <end position="124"/>
    </location>
</feature>
<organism evidence="14 15">
    <name type="scientific">Coccomyxa subellipsoidea</name>
    <dbReference type="NCBI Taxonomy" id="248742"/>
    <lineage>
        <taxon>Eukaryota</taxon>
        <taxon>Viridiplantae</taxon>
        <taxon>Chlorophyta</taxon>
        <taxon>core chlorophytes</taxon>
        <taxon>Trebouxiophyceae</taxon>
        <taxon>Trebouxiophyceae incertae sedis</taxon>
        <taxon>Coccomyxaceae</taxon>
        <taxon>Coccomyxa</taxon>
    </lineage>
</organism>
<comment type="pathway">
    <text evidence="8">Amino-acid biosynthesis; L-lysine biosynthesis via DAP pathway; (S)-tetrahydrodipicolinate from L-aspartate: step 4/4.</text>
</comment>
<gene>
    <name evidence="14" type="ORF">WJX75_005724</name>
</gene>
<evidence type="ECO:0000256" key="3">
    <source>
        <dbReference type="ARBA" id="ARBA00022857"/>
    </source>
</evidence>
<reference evidence="14 15" key="1">
    <citation type="journal article" date="2024" name="Nat. Commun.">
        <title>Phylogenomics reveals the evolutionary origins of lichenization in chlorophyte algae.</title>
        <authorList>
            <person name="Puginier C."/>
            <person name="Libourel C."/>
            <person name="Otte J."/>
            <person name="Skaloud P."/>
            <person name="Haon M."/>
            <person name="Grisel S."/>
            <person name="Petersen M."/>
            <person name="Berrin J.G."/>
            <person name="Delaux P.M."/>
            <person name="Dal Grande F."/>
            <person name="Keller J."/>
        </authorList>
    </citation>
    <scope>NUCLEOTIDE SEQUENCE [LARGE SCALE GENOMIC DNA]</scope>
    <source>
        <strain evidence="14 15">SAG 216-7</strain>
    </source>
</reference>
<dbReference type="Pfam" id="PF05173">
    <property type="entry name" value="DapB_C"/>
    <property type="match status" value="1"/>
</dbReference>
<dbReference type="Gene3D" id="3.40.50.720">
    <property type="entry name" value="NAD(P)-binding Rossmann-like Domain"/>
    <property type="match status" value="1"/>
</dbReference>
<evidence type="ECO:0000313" key="14">
    <source>
        <dbReference type="EMBL" id="KAK9915893.1"/>
    </source>
</evidence>
<comment type="caution">
    <text evidence="14">The sequence shown here is derived from an EMBL/GenBank/DDBJ whole genome shotgun (WGS) entry which is preliminary data.</text>
</comment>
<keyword evidence="2" id="KW-0028">Amino-acid biosynthesis</keyword>
<dbReference type="PIRSF" id="PIRSF000161">
    <property type="entry name" value="DHPR"/>
    <property type="match status" value="1"/>
</dbReference>
<dbReference type="NCBIfam" id="TIGR02130">
    <property type="entry name" value="dapB_plant"/>
    <property type="match status" value="1"/>
</dbReference>
<keyword evidence="4" id="KW-0220">Diaminopimelate biosynthesis</keyword>
<comment type="catalytic activity">
    <reaction evidence="11">
        <text>(S)-2,3,4,5-tetrahydrodipicolinate + NAD(+) + H2O = (2S,4S)-4-hydroxy-2,3,4,5-tetrahydrodipicolinate + NADH + H(+)</text>
        <dbReference type="Rhea" id="RHEA:35323"/>
        <dbReference type="ChEBI" id="CHEBI:15377"/>
        <dbReference type="ChEBI" id="CHEBI:15378"/>
        <dbReference type="ChEBI" id="CHEBI:16845"/>
        <dbReference type="ChEBI" id="CHEBI:57540"/>
        <dbReference type="ChEBI" id="CHEBI:57945"/>
        <dbReference type="ChEBI" id="CHEBI:67139"/>
        <dbReference type="EC" id="1.17.1.8"/>
    </reaction>
</comment>
<evidence type="ECO:0000259" key="13">
    <source>
        <dbReference type="Pfam" id="PF05173"/>
    </source>
</evidence>
<dbReference type="PANTHER" id="PTHR20836">
    <property type="entry name" value="DIHYDRODIPICOLINATE REDUCTASE"/>
    <property type="match status" value="1"/>
</dbReference>
<evidence type="ECO:0000259" key="12">
    <source>
        <dbReference type="Pfam" id="PF01113"/>
    </source>
</evidence>
<protein>
    <recommendedName>
        <fullName evidence="9">4-hydroxy-tetrahydrodipicolinate reductase</fullName>
        <ecNumber evidence="9">1.17.1.8</ecNumber>
    </recommendedName>
</protein>
<dbReference type="InterPro" id="IPR036291">
    <property type="entry name" value="NAD(P)-bd_dom_sf"/>
</dbReference>
<keyword evidence="7" id="KW-0457">Lysine biosynthesis</keyword>
<comment type="catalytic activity">
    <reaction evidence="10">
        <text>(S)-2,3,4,5-tetrahydrodipicolinate + NADP(+) + H2O = (2S,4S)-4-hydroxy-2,3,4,5-tetrahydrodipicolinate + NADPH + H(+)</text>
        <dbReference type="Rhea" id="RHEA:35331"/>
        <dbReference type="ChEBI" id="CHEBI:15377"/>
        <dbReference type="ChEBI" id="CHEBI:15378"/>
        <dbReference type="ChEBI" id="CHEBI:16845"/>
        <dbReference type="ChEBI" id="CHEBI:57783"/>
        <dbReference type="ChEBI" id="CHEBI:58349"/>
        <dbReference type="ChEBI" id="CHEBI:67139"/>
        <dbReference type="EC" id="1.17.1.8"/>
    </reaction>
</comment>
<comment type="similarity">
    <text evidence="1">Belongs to the DapB family.</text>
</comment>
<evidence type="ECO:0000256" key="11">
    <source>
        <dbReference type="ARBA" id="ARBA00049396"/>
    </source>
</evidence>
<evidence type="ECO:0000256" key="1">
    <source>
        <dbReference type="ARBA" id="ARBA00006642"/>
    </source>
</evidence>
<dbReference type="InterPro" id="IPR023940">
    <property type="entry name" value="DHDPR_bac"/>
</dbReference>
<keyword evidence="5" id="KW-0560">Oxidoreductase</keyword>
<evidence type="ECO:0000256" key="9">
    <source>
        <dbReference type="ARBA" id="ARBA00038983"/>
    </source>
</evidence>
<dbReference type="EC" id="1.17.1.8" evidence="9"/>
<sequence>MVNSCTGKMGHATAEAVVRAGLQLVPLSFTGASEAVAVGNVGVAGIPVELIAPEERQAAMERVKAQYPGLVLIDFTLPSVVNDNVEFYAHNGVPFVVGTTGGDREKLLADAQSAGCYAVIAPQMGKQVVAFQAAMEILAQNFPGAFSGYKLEVTESHQRQKADTSGTAKAIVSSFGKLGTPIQEADIEKVRDAPTQMDRMGVPEEHLGGHAFHTYRLTSPDGDVEFVFQHNVCGRTIYAEGTVDAALFLAKKVSQKSEKRIFDMIDVLREGSMR</sequence>
<evidence type="ECO:0000313" key="15">
    <source>
        <dbReference type="Proteomes" id="UP001491310"/>
    </source>
</evidence>
<evidence type="ECO:0000256" key="2">
    <source>
        <dbReference type="ARBA" id="ARBA00022605"/>
    </source>
</evidence>
<dbReference type="PANTHER" id="PTHR20836:SF0">
    <property type="entry name" value="4-HYDROXY-TETRAHYDRODIPICOLINATE REDUCTASE 1, CHLOROPLASTIC-RELATED"/>
    <property type="match status" value="1"/>
</dbReference>
<feature type="domain" description="Dihydrodipicolinate reductase C-terminal" evidence="13">
    <location>
        <begin position="128"/>
        <end position="268"/>
    </location>
</feature>
<dbReference type="InterPro" id="IPR022663">
    <property type="entry name" value="DapB_C"/>
</dbReference>
<keyword evidence="6" id="KW-0520">NAD</keyword>
<dbReference type="Gene3D" id="3.30.360.10">
    <property type="entry name" value="Dihydrodipicolinate Reductase, domain 2"/>
    <property type="match status" value="1"/>
</dbReference>
<accession>A0ABR2YVS1</accession>
<evidence type="ECO:0000256" key="8">
    <source>
        <dbReference type="ARBA" id="ARBA00037922"/>
    </source>
</evidence>
<dbReference type="SUPFAM" id="SSF51735">
    <property type="entry name" value="NAD(P)-binding Rossmann-fold domains"/>
    <property type="match status" value="1"/>
</dbReference>
<evidence type="ECO:0000256" key="10">
    <source>
        <dbReference type="ARBA" id="ARBA00049080"/>
    </source>
</evidence>
<dbReference type="CDD" id="cd02274">
    <property type="entry name" value="DHDPR_N"/>
    <property type="match status" value="1"/>
</dbReference>
<dbReference type="InterPro" id="IPR000846">
    <property type="entry name" value="DapB_N"/>
</dbReference>
<keyword evidence="3" id="KW-0521">NADP</keyword>